<evidence type="ECO:0000313" key="10">
    <source>
        <dbReference type="EMBL" id="GIM86295.1"/>
    </source>
</evidence>
<feature type="domain" description="PII-uridylyltransferase/Glutamine-synthetase adenylyltransferase" evidence="9">
    <location>
        <begin position="351"/>
        <end position="495"/>
    </location>
</feature>
<dbReference type="GeneID" id="93772054"/>
<dbReference type="SUPFAM" id="SSF81301">
    <property type="entry name" value="Nucleotidyltransferase"/>
    <property type="match status" value="2"/>
</dbReference>
<keyword evidence="13" id="KW-1185">Reference proteome</keyword>
<evidence type="ECO:0000259" key="8">
    <source>
        <dbReference type="Pfam" id="PF03710"/>
    </source>
</evidence>
<reference evidence="10 13" key="2">
    <citation type="submission" date="2021-03" db="EMBL/GenBank/DDBJ databases">
        <title>Whole genome shotgun sequence of Salinispora arenicola NBRC 105043.</title>
        <authorList>
            <person name="Komaki H."/>
            <person name="Tamura T."/>
        </authorList>
    </citation>
    <scope>NUCLEOTIDE SEQUENCE [LARGE SCALE GENOMIC DNA]</scope>
    <source>
        <strain evidence="10 13">NBRC 105043</strain>
    </source>
</reference>
<dbReference type="AlphaFoldDB" id="A0A542XP95"/>
<keyword evidence="4" id="KW-0067">ATP-binding</keyword>
<evidence type="ECO:0000256" key="1">
    <source>
        <dbReference type="ARBA" id="ARBA00022679"/>
    </source>
</evidence>
<organism evidence="11 12">
    <name type="scientific">Salinispora arenicola</name>
    <dbReference type="NCBI Taxonomy" id="168697"/>
    <lineage>
        <taxon>Bacteria</taxon>
        <taxon>Bacillati</taxon>
        <taxon>Actinomycetota</taxon>
        <taxon>Actinomycetes</taxon>
        <taxon>Micromonosporales</taxon>
        <taxon>Micromonosporaceae</taxon>
        <taxon>Salinispora</taxon>
    </lineage>
</organism>
<dbReference type="Proteomes" id="UP000677457">
    <property type="component" value="Unassembled WGS sequence"/>
</dbReference>
<evidence type="ECO:0000313" key="12">
    <source>
        <dbReference type="Proteomes" id="UP000315983"/>
    </source>
</evidence>
<proteinExistence type="predicted"/>
<evidence type="ECO:0000256" key="7">
    <source>
        <dbReference type="SAM" id="MobiDB-lite"/>
    </source>
</evidence>
<dbReference type="InterPro" id="IPR005190">
    <property type="entry name" value="GlnE_rpt_dom"/>
</dbReference>
<dbReference type="SUPFAM" id="SSF81593">
    <property type="entry name" value="Nucleotidyltransferase substrate binding subunit/domain"/>
    <property type="match status" value="2"/>
</dbReference>
<dbReference type="Pfam" id="PF03710">
    <property type="entry name" value="GlnE"/>
    <property type="match status" value="2"/>
</dbReference>
<feature type="domain" description="Glutamate-ammonia ligase adenylyltransferase repeated" evidence="8">
    <location>
        <begin position="601"/>
        <end position="853"/>
    </location>
</feature>
<dbReference type="CDD" id="cd05401">
    <property type="entry name" value="NT_GlnE_GlnD_like"/>
    <property type="match status" value="2"/>
</dbReference>
<evidence type="ECO:0000256" key="3">
    <source>
        <dbReference type="ARBA" id="ARBA00022741"/>
    </source>
</evidence>
<dbReference type="Pfam" id="PF08335">
    <property type="entry name" value="GlnD_UR_UTase"/>
    <property type="match status" value="2"/>
</dbReference>
<keyword evidence="3" id="KW-0547">Nucleotide-binding</keyword>
<dbReference type="InterPro" id="IPR023057">
    <property type="entry name" value="GlnE"/>
</dbReference>
<keyword evidence="1 11" id="KW-0808">Transferase</keyword>
<evidence type="ECO:0000313" key="13">
    <source>
        <dbReference type="Proteomes" id="UP000677457"/>
    </source>
</evidence>
<feature type="domain" description="PII-uridylyltransferase/Glutamine-synthetase adenylyltransferase" evidence="9">
    <location>
        <begin position="876"/>
        <end position="1010"/>
    </location>
</feature>
<reference evidence="11 12" key="1">
    <citation type="submission" date="2019-06" db="EMBL/GenBank/DDBJ databases">
        <title>Sequencing the genomes of 1000 actinobacteria strains.</title>
        <authorList>
            <person name="Klenk H.-P."/>
        </authorList>
    </citation>
    <scope>NUCLEOTIDE SEQUENCE [LARGE SCALE GENOMIC DNA]</scope>
    <source>
        <strain evidence="11 12">DSM 44819</strain>
    </source>
</reference>
<name>A0A542XP95_SALAC</name>
<evidence type="ECO:0000256" key="5">
    <source>
        <dbReference type="ARBA" id="ARBA00022842"/>
    </source>
</evidence>
<dbReference type="GO" id="GO:0005524">
    <property type="term" value="F:ATP binding"/>
    <property type="evidence" value="ECO:0007669"/>
    <property type="project" value="UniProtKB-KW"/>
</dbReference>
<dbReference type="GO" id="GO:0016874">
    <property type="term" value="F:ligase activity"/>
    <property type="evidence" value="ECO:0007669"/>
    <property type="project" value="UniProtKB-KW"/>
</dbReference>
<accession>A0A542XP95</accession>
<keyword evidence="2 11" id="KW-0548">Nucleotidyltransferase</keyword>
<dbReference type="GO" id="GO:0008882">
    <property type="term" value="F:[glutamate-ammonia-ligase] adenylyltransferase activity"/>
    <property type="evidence" value="ECO:0007669"/>
    <property type="project" value="InterPro"/>
</dbReference>
<dbReference type="Proteomes" id="UP000315983">
    <property type="component" value="Unassembled WGS sequence"/>
</dbReference>
<dbReference type="NCBIfam" id="NF010707">
    <property type="entry name" value="PRK14109.1"/>
    <property type="match status" value="1"/>
</dbReference>
<dbReference type="PANTHER" id="PTHR30621">
    <property type="entry name" value="GLUTAMINE SYNTHETASE ADENYLYLTRANSFERASE"/>
    <property type="match status" value="1"/>
</dbReference>
<dbReference type="InterPro" id="IPR043519">
    <property type="entry name" value="NT_sf"/>
</dbReference>
<feature type="region of interest" description="Disordered" evidence="7">
    <location>
        <begin position="77"/>
        <end position="98"/>
    </location>
</feature>
<dbReference type="EMBL" id="BOQM01000022">
    <property type="protein sequence ID" value="GIM86295.1"/>
    <property type="molecule type" value="Genomic_DNA"/>
</dbReference>
<evidence type="ECO:0000259" key="9">
    <source>
        <dbReference type="Pfam" id="PF08335"/>
    </source>
</evidence>
<dbReference type="PANTHER" id="PTHR30621:SF0">
    <property type="entry name" value="BIFUNCTIONAL GLUTAMINE SYNTHETASE ADENYLYLTRANSFERASE_ADENYLYL-REMOVING ENZYME"/>
    <property type="match status" value="1"/>
</dbReference>
<dbReference type="GO" id="GO:0000820">
    <property type="term" value="P:regulation of glutamine family amino acid metabolic process"/>
    <property type="evidence" value="ECO:0007669"/>
    <property type="project" value="TreeGrafter"/>
</dbReference>
<dbReference type="EMBL" id="VFOL01000001">
    <property type="protein sequence ID" value="TQL37659.1"/>
    <property type="molecule type" value="Genomic_DNA"/>
</dbReference>
<protein>
    <submittedName>
        <fullName evidence="11">Glutamate-ammonia-ligase adenylyltransferase</fullName>
    </submittedName>
</protein>
<sequence length="1027" mass="110248">MKRLTRAAGRLARYGFGIGDDGARAADLLGPEGLALWRPDTQEPVDTRAAELLTALSRAADPDLALRQLHRLVEAEHRAAQTADATTGSSAAAAGTGGGSPLLADLHDDPGLRRRLVAVLGASSALGDHLVANPGQWDALRSTADGLAPTADGRLQHTGTAGSIAELRSAYRLALLRIAAADLTGARCLEQTMAALSALADATLAAAYDLALGELPEGTPRPRLAVVAMGKCGGGELNYVSDVDVIFVAAEDDDLSAATTVATRLIHVCGLVAWPVDAALRPEGKRGPLVRTLASHLAYYRRWARTWEFQALLKARPAAGDLALGQEWIDQLAPLLWRAAERPEAVEDVRAMRRRIIDHIPPAEQEREIKRGPGGLRDIEFAVQLLQLVHGRGDEALRVPGTIPALRALVTGGYVGRADGEALLRGYHFLRTVEHRLQLQGLRRTHTVPTDPASLRWLAGALGYAATPGRSAVEAFRAERITHATEVRRLHAKLLYRPLLASVARVPADGLRLTPTAARNRLEILGFADPAGALRHLQALTGGVSRTAAIQRTLLPVLLSEFADAPEPDRGLLSYRQVSDKLGSTPWYLRLLRDEGPVARRLARVLSSSRYATDLLAREPEALRLLAEESEFAARPRGVLCEGFAAAAARHVGDPVEAIRAVRALRRRELVRLACADVLSRAGSLAPSPPRVEGRAVPALTDVSAVGTALADVTDATLAAALRAARAAQPSMPGLRFAVIGMGRLGGYESNYLSDADVLFVYDPPEGASESAASAAAQAVAEELRRLLSMPAPDPALGVDTDLRPEGRQGPLVRSLAAYAQYYARWSRVWEAQALLRARFVCGDEELGTEFLAMVEPVRHPVEGLTREQAVEIRRIKARVETERMPRGADPATHTKLGRGGLADVEWAVQLLQLRHAGQLPALRGTRTLDALAAARDAGLVDPADAAAMSAGWTLAAQVRNALMLVRGRAADQLPRHGVELAGVVRLLGRDDPGEFLDEYLRTGRRSRAAMQRVFDQWGSDPRCGRR</sequence>
<feature type="domain" description="Glutamate-ammonia ligase adenylyltransferase repeated" evidence="8">
    <location>
        <begin position="119"/>
        <end position="327"/>
    </location>
</feature>
<dbReference type="Gene3D" id="1.20.120.330">
    <property type="entry name" value="Nucleotidyltransferases domain 2"/>
    <property type="match status" value="2"/>
</dbReference>
<dbReference type="InterPro" id="IPR013546">
    <property type="entry name" value="PII_UdlTrfase/GS_AdlTrfase"/>
</dbReference>
<keyword evidence="6" id="KW-0511">Multifunctional enzyme</keyword>
<keyword evidence="5" id="KW-0460">Magnesium</keyword>
<keyword evidence="11" id="KW-0436">Ligase</keyword>
<evidence type="ECO:0000256" key="4">
    <source>
        <dbReference type="ARBA" id="ARBA00022840"/>
    </source>
</evidence>
<evidence type="ECO:0000256" key="2">
    <source>
        <dbReference type="ARBA" id="ARBA00022695"/>
    </source>
</evidence>
<gene>
    <name evidence="10" type="primary">glnE</name>
    <name evidence="11" type="ORF">FB564_2828</name>
    <name evidence="10" type="ORF">Sar04_30310</name>
</gene>
<dbReference type="Gene3D" id="3.30.460.10">
    <property type="entry name" value="Beta Polymerase, domain 2"/>
    <property type="match status" value="2"/>
</dbReference>
<dbReference type="GO" id="GO:0005829">
    <property type="term" value="C:cytosol"/>
    <property type="evidence" value="ECO:0007669"/>
    <property type="project" value="TreeGrafter"/>
</dbReference>
<evidence type="ECO:0000256" key="6">
    <source>
        <dbReference type="ARBA" id="ARBA00023268"/>
    </source>
</evidence>
<comment type="caution">
    <text evidence="11">The sequence shown here is derived from an EMBL/GenBank/DDBJ whole genome shotgun (WGS) entry which is preliminary data.</text>
</comment>
<feature type="compositionally biased region" description="Low complexity" evidence="7">
    <location>
        <begin position="80"/>
        <end position="94"/>
    </location>
</feature>
<dbReference type="RefSeq" id="WP_018800374.1">
    <property type="nucleotide sequence ID" value="NZ_BOQM01000022.1"/>
</dbReference>
<evidence type="ECO:0000313" key="11">
    <source>
        <dbReference type="EMBL" id="TQL37659.1"/>
    </source>
</evidence>